<accession>A0AAE0GLV9</accession>
<dbReference type="Proteomes" id="UP001190700">
    <property type="component" value="Unassembled WGS sequence"/>
</dbReference>
<proteinExistence type="predicted"/>
<dbReference type="AlphaFoldDB" id="A0AAE0GLV9"/>
<sequence length="611" mass="69104">MPALVQHRKACLYSEVVAETISSTEALLAHRKAVLDADFGRHVYVSLRVTTNDQPVILSLEFSYHISVSITSFCQRSAFSSASREFLFVETTLHHSTKLSPHASIKPVLPTIVFSSASTVNSEEQSETSVQVGRKGAFKRKRYDNEEKANATLFYDDTVAKGLDAIPDPLLHVARETGIPAPNISRWANSTGSDGIPVREHIFKAAGNLKLKKLKIRDRRVTSKFPQAERESLLMRYALGVLVGVRRPFKYASVQVRTLRPEGNNLPQPPIAIWFRGTGKRVTEAEKAAYHPDVHVYWQKCAWVDRPSSIEWQNGTLIPWLNEHIPNDESVVFADNLDAQIQPPYLVNQKEKGRAVGWSLLKGGTHWSQPVDQGAGRETKRDIDYQQNEWLEDLENLNKWESAELTASDRRILMTWRAGDGYARMVKRVRINRYFEKSGCLMSVNGAADNKINPEGLPSFTFERPIIPAVRVETPAQANVPAATHTEMEEAVQQEELSEEEVDSEEEEGTDEAEKWFVPDGFKAIVDTPLAAQIDNSIVGEHLMFKWNGVGWCHGWVQKFYPNHRRGYNVEVVYEDGDRRDHILRVQDYGHGDAVVAGAWCLLQSVWYELE</sequence>
<evidence type="ECO:0000256" key="1">
    <source>
        <dbReference type="SAM" id="MobiDB-lite"/>
    </source>
</evidence>
<comment type="caution">
    <text evidence="2">The sequence shown here is derived from an EMBL/GenBank/DDBJ whole genome shotgun (WGS) entry which is preliminary data.</text>
</comment>
<evidence type="ECO:0000313" key="3">
    <source>
        <dbReference type="Proteomes" id="UP001190700"/>
    </source>
</evidence>
<feature type="region of interest" description="Disordered" evidence="1">
    <location>
        <begin position="493"/>
        <end position="512"/>
    </location>
</feature>
<dbReference type="EMBL" id="LGRX02004327">
    <property type="protein sequence ID" value="KAK3280615.1"/>
    <property type="molecule type" value="Genomic_DNA"/>
</dbReference>
<organism evidence="2 3">
    <name type="scientific">Cymbomonas tetramitiformis</name>
    <dbReference type="NCBI Taxonomy" id="36881"/>
    <lineage>
        <taxon>Eukaryota</taxon>
        <taxon>Viridiplantae</taxon>
        <taxon>Chlorophyta</taxon>
        <taxon>Pyramimonadophyceae</taxon>
        <taxon>Pyramimonadales</taxon>
        <taxon>Pyramimonadaceae</taxon>
        <taxon>Cymbomonas</taxon>
    </lineage>
</organism>
<reference evidence="2 3" key="1">
    <citation type="journal article" date="2015" name="Genome Biol. Evol.">
        <title>Comparative Genomics of a Bacterivorous Green Alga Reveals Evolutionary Causalities and Consequences of Phago-Mixotrophic Mode of Nutrition.</title>
        <authorList>
            <person name="Burns J.A."/>
            <person name="Paasch A."/>
            <person name="Narechania A."/>
            <person name="Kim E."/>
        </authorList>
    </citation>
    <scope>NUCLEOTIDE SEQUENCE [LARGE SCALE GENOMIC DNA]</scope>
    <source>
        <strain evidence="2 3">PLY_AMNH</strain>
    </source>
</reference>
<keyword evidence="3" id="KW-1185">Reference proteome</keyword>
<name>A0AAE0GLV9_9CHLO</name>
<feature type="compositionally biased region" description="Acidic residues" evidence="1">
    <location>
        <begin position="493"/>
        <end position="511"/>
    </location>
</feature>
<protein>
    <submittedName>
        <fullName evidence="2">Uncharacterized protein</fullName>
    </submittedName>
</protein>
<gene>
    <name evidence="2" type="ORF">CYMTET_11550</name>
</gene>
<evidence type="ECO:0000313" key="2">
    <source>
        <dbReference type="EMBL" id="KAK3280615.1"/>
    </source>
</evidence>